<dbReference type="OrthoDB" id="425092at2759"/>
<evidence type="ECO:0000313" key="4">
    <source>
        <dbReference type="Proteomes" id="UP001152797"/>
    </source>
</evidence>
<dbReference type="AlphaFoldDB" id="A0A9P1DA42"/>
<dbReference type="Proteomes" id="UP001152797">
    <property type="component" value="Unassembled WGS sequence"/>
</dbReference>
<dbReference type="EMBL" id="CAMXCT020003739">
    <property type="protein sequence ID" value="CAL1159366.1"/>
    <property type="molecule type" value="Genomic_DNA"/>
</dbReference>
<reference evidence="2" key="1">
    <citation type="submission" date="2022-10" db="EMBL/GenBank/DDBJ databases">
        <authorList>
            <person name="Chen Y."/>
            <person name="Dougan E. K."/>
            <person name="Chan C."/>
            <person name="Rhodes N."/>
            <person name="Thang M."/>
        </authorList>
    </citation>
    <scope>NUCLEOTIDE SEQUENCE</scope>
</reference>
<keyword evidence="4" id="KW-1185">Reference proteome</keyword>
<feature type="region of interest" description="Disordered" evidence="1">
    <location>
        <begin position="1"/>
        <end position="21"/>
    </location>
</feature>
<organism evidence="2">
    <name type="scientific">Cladocopium goreaui</name>
    <dbReference type="NCBI Taxonomy" id="2562237"/>
    <lineage>
        <taxon>Eukaryota</taxon>
        <taxon>Sar</taxon>
        <taxon>Alveolata</taxon>
        <taxon>Dinophyceae</taxon>
        <taxon>Suessiales</taxon>
        <taxon>Symbiodiniaceae</taxon>
        <taxon>Cladocopium</taxon>
    </lineage>
</organism>
<name>A0A9P1DA42_9DINO</name>
<protein>
    <submittedName>
        <fullName evidence="2">Uncharacterized protein</fullName>
    </submittedName>
</protein>
<evidence type="ECO:0000313" key="3">
    <source>
        <dbReference type="EMBL" id="CAL4793303.1"/>
    </source>
</evidence>
<reference evidence="3 4" key="2">
    <citation type="submission" date="2024-05" db="EMBL/GenBank/DDBJ databases">
        <authorList>
            <person name="Chen Y."/>
            <person name="Shah S."/>
            <person name="Dougan E. K."/>
            <person name="Thang M."/>
            <person name="Chan C."/>
        </authorList>
    </citation>
    <scope>NUCLEOTIDE SEQUENCE [LARGE SCALE GENOMIC DNA]</scope>
</reference>
<comment type="caution">
    <text evidence="2">The sequence shown here is derived from an EMBL/GenBank/DDBJ whole genome shotgun (WGS) entry which is preliminary data.</text>
</comment>
<gene>
    <name evidence="2" type="ORF">C1SCF055_LOCUS31672</name>
</gene>
<accession>A0A9P1DA42</accession>
<dbReference type="EMBL" id="CAMXCT010003739">
    <property type="protein sequence ID" value="CAI4005991.1"/>
    <property type="molecule type" value="Genomic_DNA"/>
</dbReference>
<proteinExistence type="predicted"/>
<sequence>MARDAKHNAARSASAGAPSNYKDATPDDRVFYLNFLVLEAKPFRHPGHTPPGEHDLGFSALHDLDSSDVDRIFSPLHKNANKVSRLPVAVQDSLKMIGITAAAEQMYRRGSFCALQLTIRHTNETIMNSHKLITLSQLVHSCTGCQIEDPEAFDDVLDLIREKLPDMLEDEEM</sequence>
<evidence type="ECO:0000313" key="2">
    <source>
        <dbReference type="EMBL" id="CAI4005991.1"/>
    </source>
</evidence>
<evidence type="ECO:0000256" key="1">
    <source>
        <dbReference type="SAM" id="MobiDB-lite"/>
    </source>
</evidence>
<dbReference type="EMBL" id="CAMXCT030003739">
    <property type="protein sequence ID" value="CAL4793303.1"/>
    <property type="molecule type" value="Genomic_DNA"/>
</dbReference>